<dbReference type="CTD" id="85329"/>
<dbReference type="GeneID" id="100932993"/>
<dbReference type="SMART" id="SM00276">
    <property type="entry name" value="GLECT"/>
    <property type="match status" value="1"/>
</dbReference>
<dbReference type="Proteomes" id="UP000007648">
    <property type="component" value="Unassembled WGS sequence"/>
</dbReference>
<dbReference type="STRING" id="9305.ENSSHAP00000005383"/>
<evidence type="ECO:0000256" key="1">
    <source>
        <dbReference type="ARBA" id="ARBA00022734"/>
    </source>
</evidence>
<organism evidence="5 6">
    <name type="scientific">Sarcophilus harrisii</name>
    <name type="common">Tasmanian devil</name>
    <name type="synonym">Sarcophilus laniarius</name>
    <dbReference type="NCBI Taxonomy" id="9305"/>
    <lineage>
        <taxon>Eukaryota</taxon>
        <taxon>Metazoa</taxon>
        <taxon>Chordata</taxon>
        <taxon>Craniata</taxon>
        <taxon>Vertebrata</taxon>
        <taxon>Euteleostomi</taxon>
        <taxon>Mammalia</taxon>
        <taxon>Metatheria</taxon>
        <taxon>Dasyuromorphia</taxon>
        <taxon>Dasyuridae</taxon>
        <taxon>Sarcophilus</taxon>
    </lineage>
</organism>
<name>G3VQC8_SARHA</name>
<dbReference type="Ensembl" id="ENSSHAT00000005436.2">
    <property type="protein sequence ID" value="ENSSHAP00000005383.1"/>
    <property type="gene ID" value="ENSSHAG00000004703.2"/>
</dbReference>
<sequence length="315" mass="35615">MWRGEGGLDPLPDSFILQPPIFFPIIPYVTTIFGGLHARKMVMVQGVVPPDAQRFQIDFQCGCSLQPRPDIAFHFNPRFYTNKPHVICNTLHWGQWQREARWPELPLGKGDAFLILFLFGNEDVKVSVNGQHFLHYPYRLPLSRVDTLGIYGHVFVKAVGFLNSNPFVEGGTEYPEGHPFLLKSSRLAVPCTWPLPRGLWPGQVIVVRGLICPNPQEFTLSLLDDSSHPAVKLEACFRKRTLAWISRWGRKEPISAPFLFHPRRFFEVLLLCRGNGFMLALNGNAVGAASLGQQTLGRLRELRISGSVELYCVHC</sequence>
<dbReference type="GO" id="GO:0030395">
    <property type="term" value="F:lactose binding"/>
    <property type="evidence" value="ECO:0007669"/>
    <property type="project" value="Ensembl"/>
</dbReference>
<dbReference type="SMART" id="SM00908">
    <property type="entry name" value="Gal-bind_lectin"/>
    <property type="match status" value="2"/>
</dbReference>
<dbReference type="GO" id="GO:0097193">
    <property type="term" value="P:intrinsic apoptotic signaling pathway"/>
    <property type="evidence" value="ECO:0007669"/>
    <property type="project" value="Ensembl"/>
</dbReference>
<feature type="domain" description="Galectin" evidence="4">
    <location>
        <begin position="28"/>
        <end position="162"/>
    </location>
</feature>
<dbReference type="InterPro" id="IPR001079">
    <property type="entry name" value="Galectin_CRD"/>
</dbReference>
<gene>
    <name evidence="5" type="primary">LGALS12</name>
</gene>
<dbReference type="InterPro" id="IPR013320">
    <property type="entry name" value="ConA-like_dom_sf"/>
</dbReference>
<feature type="transmembrane region" description="Helical" evidence="3">
    <location>
        <begin position="15"/>
        <end position="36"/>
    </location>
</feature>
<dbReference type="InterPro" id="IPR044156">
    <property type="entry name" value="Galectin-like"/>
</dbReference>
<dbReference type="Gene3D" id="2.60.120.200">
    <property type="match status" value="2"/>
</dbReference>
<dbReference type="SUPFAM" id="SSF49899">
    <property type="entry name" value="Concanavalin A-like lectins/glucanases"/>
    <property type="match status" value="2"/>
</dbReference>
<keyword evidence="1 2" id="KW-0430">Lectin</keyword>
<evidence type="ECO:0000256" key="2">
    <source>
        <dbReference type="RuleBase" id="RU102079"/>
    </source>
</evidence>
<dbReference type="OrthoDB" id="6251307at2759"/>
<feature type="domain" description="Galectin" evidence="4">
    <location>
        <begin position="191"/>
        <end position="315"/>
    </location>
</feature>
<dbReference type="PANTHER" id="PTHR11346:SF111">
    <property type="entry name" value="GALECTIN-12"/>
    <property type="match status" value="1"/>
</dbReference>
<reference evidence="5" key="3">
    <citation type="submission" date="2025-09" db="UniProtKB">
        <authorList>
            <consortium name="Ensembl"/>
        </authorList>
    </citation>
    <scope>IDENTIFICATION</scope>
</reference>
<reference evidence="5 6" key="1">
    <citation type="journal article" date="2011" name="Proc. Natl. Acad. Sci. U.S.A.">
        <title>Genetic diversity and population structure of the endangered marsupial Sarcophilus harrisii (Tasmanian devil).</title>
        <authorList>
            <person name="Miller W."/>
            <person name="Hayes V.M."/>
            <person name="Ratan A."/>
            <person name="Petersen D.C."/>
            <person name="Wittekindt N.E."/>
            <person name="Miller J."/>
            <person name="Walenz B."/>
            <person name="Knight J."/>
            <person name="Qi J."/>
            <person name="Zhao F."/>
            <person name="Wang Q."/>
            <person name="Bedoya-Reina O.C."/>
            <person name="Katiyar N."/>
            <person name="Tomsho L.P."/>
            <person name="Kasson L.M."/>
            <person name="Hardie R.A."/>
            <person name="Woodbridge P."/>
            <person name="Tindall E.A."/>
            <person name="Bertelsen M.F."/>
            <person name="Dixon D."/>
            <person name="Pyecroft S."/>
            <person name="Helgen K.M."/>
            <person name="Lesk A.M."/>
            <person name="Pringle T.H."/>
            <person name="Patterson N."/>
            <person name="Zhang Y."/>
            <person name="Kreiss A."/>
            <person name="Woods G.M."/>
            <person name="Jones M.E."/>
            <person name="Schuster S.C."/>
        </authorList>
    </citation>
    <scope>NUCLEOTIDE SEQUENCE [LARGE SCALE GENOMIC DNA]</scope>
</reference>
<protein>
    <recommendedName>
        <fullName evidence="2">Galectin</fullName>
    </recommendedName>
</protein>
<evidence type="ECO:0000313" key="6">
    <source>
        <dbReference type="Proteomes" id="UP000007648"/>
    </source>
</evidence>
<proteinExistence type="predicted"/>
<dbReference type="eggNOG" id="KOG3587">
    <property type="taxonomic scope" value="Eukaryota"/>
</dbReference>
<evidence type="ECO:0000256" key="3">
    <source>
        <dbReference type="SAM" id="Phobius"/>
    </source>
</evidence>
<dbReference type="HOGENOM" id="CLU_037794_1_0_1"/>
<dbReference type="AlphaFoldDB" id="G3VQC8"/>
<dbReference type="GO" id="GO:0005737">
    <property type="term" value="C:cytoplasm"/>
    <property type="evidence" value="ECO:0007669"/>
    <property type="project" value="TreeGrafter"/>
</dbReference>
<evidence type="ECO:0000313" key="5">
    <source>
        <dbReference type="Ensembl" id="ENSSHAP00000005383.1"/>
    </source>
</evidence>
<dbReference type="PROSITE" id="PS51304">
    <property type="entry name" value="GALECTIN"/>
    <property type="match status" value="2"/>
</dbReference>
<keyword evidence="3" id="KW-1133">Transmembrane helix</keyword>
<evidence type="ECO:0000259" key="4">
    <source>
        <dbReference type="PROSITE" id="PS51304"/>
    </source>
</evidence>
<dbReference type="FunFam" id="2.60.120.200:FF:000115">
    <property type="entry name" value="Galectin"/>
    <property type="match status" value="1"/>
</dbReference>
<dbReference type="CDD" id="cd00070">
    <property type="entry name" value="GLECT"/>
    <property type="match status" value="1"/>
</dbReference>
<dbReference type="FunCoup" id="G3VQC8">
    <property type="interactions" value="9"/>
</dbReference>
<accession>G3VQC8</accession>
<dbReference type="RefSeq" id="XP_023362540.1">
    <property type="nucleotide sequence ID" value="XM_023506772.2"/>
</dbReference>
<reference evidence="5" key="2">
    <citation type="submission" date="2025-08" db="UniProtKB">
        <authorList>
            <consortium name="Ensembl"/>
        </authorList>
    </citation>
    <scope>IDENTIFICATION</scope>
</reference>
<keyword evidence="6" id="KW-1185">Reference proteome</keyword>
<keyword evidence="3" id="KW-0472">Membrane</keyword>
<dbReference type="Pfam" id="PF00337">
    <property type="entry name" value="Gal-bind_lectin"/>
    <property type="match status" value="2"/>
</dbReference>
<dbReference type="InParanoid" id="G3VQC8"/>
<dbReference type="PANTHER" id="PTHR11346">
    <property type="entry name" value="GALECTIN"/>
    <property type="match status" value="1"/>
</dbReference>
<dbReference type="GeneTree" id="ENSGT00940000161499"/>
<dbReference type="OMA" id="YPTGHPF"/>
<keyword evidence="3" id="KW-0812">Transmembrane</keyword>